<dbReference type="AlphaFoldDB" id="A0A1M5UCS7"/>
<dbReference type="GO" id="GO:0016052">
    <property type="term" value="P:carbohydrate catabolic process"/>
    <property type="evidence" value="ECO:0007669"/>
    <property type="project" value="TreeGrafter"/>
</dbReference>
<gene>
    <name evidence="7" type="ORF">SAMN02745941_00481</name>
</gene>
<dbReference type="GO" id="GO:0008422">
    <property type="term" value="F:beta-glucosidase activity"/>
    <property type="evidence" value="ECO:0007669"/>
    <property type="project" value="TreeGrafter"/>
</dbReference>
<evidence type="ECO:0000256" key="5">
    <source>
        <dbReference type="RuleBase" id="RU003690"/>
    </source>
</evidence>
<evidence type="ECO:0000313" key="8">
    <source>
        <dbReference type="Proteomes" id="UP000184241"/>
    </source>
</evidence>
<dbReference type="Pfam" id="PF00232">
    <property type="entry name" value="Glyco_hydro_1"/>
    <property type="match status" value="1"/>
</dbReference>
<feature type="active site" description="Nucleophile" evidence="4">
    <location>
        <position position="386"/>
    </location>
</feature>
<dbReference type="PANTHER" id="PTHR10353:SF122">
    <property type="entry name" value="6-PHOSPHO-BETA-GLUCOSIDASE ASCB-RELATED"/>
    <property type="match status" value="1"/>
</dbReference>
<dbReference type="PROSITE" id="PS00653">
    <property type="entry name" value="GLYCOSYL_HYDROL_F1_2"/>
    <property type="match status" value="1"/>
</dbReference>
<dbReference type="InterPro" id="IPR018120">
    <property type="entry name" value="Glyco_hydro_1_AS"/>
</dbReference>
<evidence type="ECO:0000256" key="3">
    <source>
        <dbReference type="ARBA" id="ARBA00023295"/>
    </source>
</evidence>
<dbReference type="EMBL" id="FQXU01000003">
    <property type="protein sequence ID" value="SHH60842.1"/>
    <property type="molecule type" value="Genomic_DNA"/>
</dbReference>
<dbReference type="GO" id="GO:0005829">
    <property type="term" value="C:cytosol"/>
    <property type="evidence" value="ECO:0007669"/>
    <property type="project" value="TreeGrafter"/>
</dbReference>
<dbReference type="PANTHER" id="PTHR10353">
    <property type="entry name" value="GLYCOSYL HYDROLASE"/>
    <property type="match status" value="1"/>
</dbReference>
<dbReference type="PRINTS" id="PR00131">
    <property type="entry name" value="GLHYDRLASE1"/>
</dbReference>
<dbReference type="Proteomes" id="UP000184241">
    <property type="component" value="Unassembled WGS sequence"/>
</dbReference>
<dbReference type="SUPFAM" id="SSF51445">
    <property type="entry name" value="(Trans)glycosidases"/>
    <property type="match status" value="1"/>
</dbReference>
<protein>
    <submittedName>
        <fullName evidence="7">6-phospho-beta-glucosidase</fullName>
    </submittedName>
</protein>
<evidence type="ECO:0000256" key="4">
    <source>
        <dbReference type="PROSITE-ProRule" id="PRU10055"/>
    </source>
</evidence>
<dbReference type="InterPro" id="IPR001360">
    <property type="entry name" value="Glyco_hydro_1"/>
</dbReference>
<organism evidence="7 8">
    <name type="scientific">Clostridium intestinale DSM 6191</name>
    <dbReference type="NCBI Taxonomy" id="1121320"/>
    <lineage>
        <taxon>Bacteria</taxon>
        <taxon>Bacillati</taxon>
        <taxon>Bacillota</taxon>
        <taxon>Clostridia</taxon>
        <taxon>Eubacteriales</taxon>
        <taxon>Clostridiaceae</taxon>
        <taxon>Clostridium</taxon>
    </lineage>
</organism>
<evidence type="ECO:0000256" key="6">
    <source>
        <dbReference type="RuleBase" id="RU004468"/>
    </source>
</evidence>
<dbReference type="RefSeq" id="WP_073016345.1">
    <property type="nucleotide sequence ID" value="NZ_FQXU01000003.1"/>
</dbReference>
<evidence type="ECO:0000256" key="1">
    <source>
        <dbReference type="ARBA" id="ARBA00010838"/>
    </source>
</evidence>
<evidence type="ECO:0000256" key="2">
    <source>
        <dbReference type="ARBA" id="ARBA00022801"/>
    </source>
</evidence>
<reference evidence="7 8" key="1">
    <citation type="submission" date="2016-11" db="EMBL/GenBank/DDBJ databases">
        <authorList>
            <person name="Jaros S."/>
            <person name="Januszkiewicz K."/>
            <person name="Wedrychowicz H."/>
        </authorList>
    </citation>
    <scope>NUCLEOTIDE SEQUENCE [LARGE SCALE GENOMIC DNA]</scope>
    <source>
        <strain evidence="7 8">DSM 6191</strain>
    </source>
</reference>
<dbReference type="InterPro" id="IPR017853">
    <property type="entry name" value="GH"/>
</dbReference>
<proteinExistence type="inferred from homology"/>
<keyword evidence="3 6" id="KW-0326">Glycosidase</keyword>
<dbReference type="FunFam" id="3.20.20.80:FF:000004">
    <property type="entry name" value="Beta-glucosidase 6-phospho-beta-glucosidase"/>
    <property type="match status" value="1"/>
</dbReference>
<dbReference type="InterPro" id="IPR033132">
    <property type="entry name" value="GH_1_N_CS"/>
</dbReference>
<dbReference type="NCBIfam" id="NF007356">
    <property type="entry name" value="PRK09852.1"/>
    <property type="match status" value="1"/>
</dbReference>
<name>A0A1M5UCS7_9CLOT</name>
<evidence type="ECO:0000313" key="7">
    <source>
        <dbReference type="EMBL" id="SHH60842.1"/>
    </source>
</evidence>
<accession>A0A1M5UCS7</accession>
<sequence length="489" mass="56565">MTTRKFPEGFLWGGATAANQVEGGYKEGGKGLSVSDCARHHLDVDVTDYKAHNTVTTKDIEDALKSEDESLYPKRHGSDFYHHYKEDIKMFGEMGFKVYRMSIAWSRIFPNGDDKEPNEEGLKFYDDVFDECLKHGIEPLVTMSHYEPPINLTLNYDGWYSREVIGFFEKYVKTICERYKNKVKYWLTFNEVDSMIRHPYTTGGLIEDRFPEMNWEQVIFQAMHHQFVASALATKICHEIIPDSKVGCMLTKLTYYPYTCKPEDVLKAQQDMRSTYCYSDTQVFGEYPAYLLSRFKNNGIEIKKEANDDEIMKKYPVDFVSFSYYMSSCSAASTDGLDVTAGNTINAIKNPYLPSSDWGWQIDPIGLRISMVDLYDRYRKPLFIVENGLGAKDVVKEDGTIDDQYRIDYFEAHFKAMLDAIEYDGVDCLGYTSWGCIDIISESTKQMSKRYGFIYVDCDDYGNGTYKRIPKKSFYWYKKVIESNGTCLF</sequence>
<dbReference type="PROSITE" id="PS00572">
    <property type="entry name" value="GLYCOSYL_HYDROL_F1_1"/>
    <property type="match status" value="1"/>
</dbReference>
<comment type="similarity">
    <text evidence="1 5">Belongs to the glycosyl hydrolase 1 family.</text>
</comment>
<keyword evidence="2 6" id="KW-0378">Hydrolase</keyword>
<dbReference type="Gene3D" id="3.20.20.80">
    <property type="entry name" value="Glycosidases"/>
    <property type="match status" value="1"/>
</dbReference>